<dbReference type="AlphaFoldDB" id="A0A5R9PIQ1"/>
<dbReference type="SUPFAM" id="SSF88659">
    <property type="entry name" value="Sigma3 and sigma4 domains of RNA polymerase sigma factors"/>
    <property type="match status" value="1"/>
</dbReference>
<dbReference type="InterPro" id="IPR013324">
    <property type="entry name" value="RNA_pol_sigma_r3/r4-like"/>
</dbReference>
<accession>A0A5R9PIQ1</accession>
<sequence length="254" mass="28626">MHDDDSAGDSKLDKRPSRPALLASAMRTLWNGRDRTSTAELFALASDAFDERARQYLAREYGLGFDQVDDCIGDALEVLFKKWNGAATDVVEPYAYLWGTVKRRALVMQRLLSVNRAGPLEQDEVRPSGYEELVSIESDVATIWFEELTEQDTLPEDRDWIQEVLAVAITRLPLALRRVAEFMLLPEFSHQETSAQEACAELGMSASAFRQNKHRALERLRKTIPGVVEELGVELRPRDAESIFVDRPSLGQDG</sequence>
<keyword evidence="2" id="KW-1185">Reference proteome</keyword>
<protein>
    <submittedName>
        <fullName evidence="1">Sigma-70 family RNA polymerase sigma factor</fullName>
    </submittedName>
</protein>
<proteinExistence type="predicted"/>
<name>A0A5R9PIQ1_9GAMM</name>
<dbReference type="Gene3D" id="1.10.10.10">
    <property type="entry name" value="Winged helix-like DNA-binding domain superfamily/Winged helix DNA-binding domain"/>
    <property type="match status" value="1"/>
</dbReference>
<comment type="caution">
    <text evidence="1">The sequence shown here is derived from an EMBL/GenBank/DDBJ whole genome shotgun (WGS) entry which is preliminary data.</text>
</comment>
<dbReference type="InterPro" id="IPR036388">
    <property type="entry name" value="WH-like_DNA-bd_sf"/>
</dbReference>
<gene>
    <name evidence="1" type="ORF">E5S66_00135</name>
</gene>
<evidence type="ECO:0000313" key="2">
    <source>
        <dbReference type="Proteomes" id="UP000308508"/>
    </source>
</evidence>
<organism evidence="1 2">
    <name type="scientific">Thermomonas fusca</name>
    <dbReference type="NCBI Taxonomy" id="215690"/>
    <lineage>
        <taxon>Bacteria</taxon>
        <taxon>Pseudomonadati</taxon>
        <taxon>Pseudomonadota</taxon>
        <taxon>Gammaproteobacteria</taxon>
        <taxon>Lysobacterales</taxon>
        <taxon>Lysobacteraceae</taxon>
        <taxon>Thermomonas</taxon>
    </lineage>
</organism>
<evidence type="ECO:0000313" key="1">
    <source>
        <dbReference type="EMBL" id="TLX22480.1"/>
    </source>
</evidence>
<dbReference type="EMBL" id="SROY01000001">
    <property type="protein sequence ID" value="TLX22480.1"/>
    <property type="molecule type" value="Genomic_DNA"/>
</dbReference>
<dbReference type="RefSeq" id="WP_138346358.1">
    <property type="nucleotide sequence ID" value="NZ_SROY01000001.1"/>
</dbReference>
<reference evidence="1 2" key="1">
    <citation type="submission" date="2019-04" db="EMBL/GenBank/DDBJ databases">
        <authorList>
            <person name="Grouzdev D.S."/>
            <person name="Nazina T.N."/>
        </authorList>
    </citation>
    <scope>NUCLEOTIDE SEQUENCE [LARGE SCALE GENOMIC DNA]</scope>
    <source>
        <strain evidence="1 2">SHC 3-19</strain>
    </source>
</reference>
<dbReference type="Proteomes" id="UP000308508">
    <property type="component" value="Unassembled WGS sequence"/>
</dbReference>